<name>A0A1D2QTM1_9GAMM</name>
<dbReference type="InterPro" id="IPR004276">
    <property type="entry name" value="GlycoTrans_28_N"/>
</dbReference>
<evidence type="ECO:0000256" key="8">
    <source>
        <dbReference type="ARBA" id="ARBA00023306"/>
    </source>
</evidence>
<feature type="domain" description="Glycosyltransferase family 28 N-terminal" evidence="11">
    <location>
        <begin position="7"/>
        <end position="141"/>
    </location>
</feature>
<feature type="binding site" evidence="10">
    <location>
        <position position="239"/>
    </location>
    <ligand>
        <name>UDP-N-acetyl-alpha-D-glucosamine</name>
        <dbReference type="ChEBI" id="CHEBI:57705"/>
    </ligand>
</feature>
<feature type="domain" description="Glycosyl transferase family 28 C-terminal" evidence="12">
    <location>
        <begin position="179"/>
        <end position="340"/>
    </location>
</feature>
<dbReference type="UniPathway" id="UPA00219"/>
<dbReference type="GO" id="GO:0008360">
    <property type="term" value="P:regulation of cell shape"/>
    <property type="evidence" value="ECO:0007669"/>
    <property type="project" value="UniProtKB-KW"/>
</dbReference>
<accession>A0A1D2QTM1</accession>
<dbReference type="Proteomes" id="UP000242502">
    <property type="component" value="Unassembled WGS sequence"/>
</dbReference>
<comment type="function">
    <text evidence="10">Cell wall formation. Catalyzes the transfer of a GlcNAc subunit on undecaprenyl-pyrophosphoryl-MurNAc-pentapeptide (lipid intermediate I) to form undecaprenyl-pyrophosphoryl-MurNAc-(pentapeptide)GlcNAc (lipid intermediate II).</text>
</comment>
<protein>
    <recommendedName>
        <fullName evidence="10">UDP-N-acetylglucosamine--N-acetylmuramyl-(pentapeptide) pyrophosphoryl-undecaprenol N-acetylglucosamine transferase</fullName>
        <ecNumber evidence="10">2.4.1.227</ecNumber>
    </recommendedName>
    <alternativeName>
        <fullName evidence="10">Undecaprenyl-PP-MurNAc-pentapeptide-UDPGlcNAc GlcNAc transferase</fullName>
    </alternativeName>
</protein>
<feature type="binding site" evidence="10">
    <location>
        <position position="161"/>
    </location>
    <ligand>
        <name>UDP-N-acetyl-alpha-D-glucosamine</name>
        <dbReference type="ChEBI" id="CHEBI:57705"/>
    </ligand>
</feature>
<evidence type="ECO:0000256" key="2">
    <source>
        <dbReference type="ARBA" id="ARBA00022618"/>
    </source>
</evidence>
<keyword evidence="3 10" id="KW-0328">Glycosyltransferase</keyword>
<dbReference type="PANTHER" id="PTHR21015">
    <property type="entry name" value="UDP-N-ACETYLGLUCOSAMINE--N-ACETYLMURAMYL-(PENTAPEPTIDE) PYROPHOSPHORYL-UNDECAPRENOL N-ACETYLGLUCOSAMINE TRANSFERASE 1"/>
    <property type="match status" value="1"/>
</dbReference>
<comment type="caution">
    <text evidence="13">The sequence shown here is derived from an EMBL/GenBank/DDBJ whole genome shotgun (WGS) entry which is preliminary data.</text>
</comment>
<dbReference type="InterPro" id="IPR007235">
    <property type="entry name" value="Glyco_trans_28_C"/>
</dbReference>
<evidence type="ECO:0000256" key="6">
    <source>
        <dbReference type="ARBA" id="ARBA00022984"/>
    </source>
</evidence>
<feature type="binding site" evidence="10">
    <location>
        <position position="185"/>
    </location>
    <ligand>
        <name>UDP-N-acetyl-alpha-D-glucosamine</name>
        <dbReference type="ChEBI" id="CHEBI:57705"/>
    </ligand>
</feature>
<dbReference type="SUPFAM" id="SSF53756">
    <property type="entry name" value="UDP-Glycosyltransferase/glycogen phosphorylase"/>
    <property type="match status" value="1"/>
</dbReference>
<proteinExistence type="inferred from homology"/>
<dbReference type="NCBIfam" id="TIGR01133">
    <property type="entry name" value="murG"/>
    <property type="match status" value="1"/>
</dbReference>
<dbReference type="GO" id="GO:0051991">
    <property type="term" value="F:UDP-N-acetyl-D-glucosamine:N-acetylmuramoyl-L-alanyl-D-glutamyl-meso-2,6-diaminopimelyl-D-alanyl-D-alanine-diphosphoundecaprenol 4-beta-N-acetylglucosaminlytransferase activity"/>
    <property type="evidence" value="ECO:0007669"/>
    <property type="project" value="RHEA"/>
</dbReference>
<dbReference type="EC" id="2.4.1.227" evidence="10"/>
<dbReference type="PANTHER" id="PTHR21015:SF22">
    <property type="entry name" value="GLYCOSYLTRANSFERASE"/>
    <property type="match status" value="1"/>
</dbReference>
<organism evidence="13 14">
    <name type="scientific">Candidatus Endobugula sertula</name>
    <name type="common">Bugula neritina bacterial symbiont</name>
    <dbReference type="NCBI Taxonomy" id="62101"/>
    <lineage>
        <taxon>Bacteria</taxon>
        <taxon>Pseudomonadati</taxon>
        <taxon>Pseudomonadota</taxon>
        <taxon>Gammaproteobacteria</taxon>
        <taxon>Cellvibrionales</taxon>
        <taxon>Cellvibrionaceae</taxon>
        <taxon>Candidatus Endobugula</taxon>
    </lineage>
</organism>
<evidence type="ECO:0000256" key="1">
    <source>
        <dbReference type="ARBA" id="ARBA00022475"/>
    </source>
</evidence>
<evidence type="ECO:0000256" key="9">
    <source>
        <dbReference type="ARBA" id="ARBA00023316"/>
    </source>
</evidence>
<evidence type="ECO:0000313" key="13">
    <source>
        <dbReference type="EMBL" id="ODS24926.1"/>
    </source>
</evidence>
<evidence type="ECO:0000256" key="3">
    <source>
        <dbReference type="ARBA" id="ARBA00022676"/>
    </source>
</evidence>
<dbReference type="GO" id="GO:0050511">
    <property type="term" value="F:undecaprenyldiphospho-muramoylpentapeptide beta-N-acetylglucosaminyltransferase activity"/>
    <property type="evidence" value="ECO:0007669"/>
    <property type="project" value="UniProtKB-UniRule"/>
</dbReference>
<keyword evidence="5 10" id="KW-0133">Cell shape</keyword>
<evidence type="ECO:0000256" key="4">
    <source>
        <dbReference type="ARBA" id="ARBA00022679"/>
    </source>
</evidence>
<dbReference type="STRING" id="62101.AB835_01285"/>
<evidence type="ECO:0000256" key="7">
    <source>
        <dbReference type="ARBA" id="ARBA00023136"/>
    </source>
</evidence>
<evidence type="ECO:0000259" key="11">
    <source>
        <dbReference type="Pfam" id="PF03033"/>
    </source>
</evidence>
<evidence type="ECO:0000256" key="5">
    <source>
        <dbReference type="ARBA" id="ARBA00022960"/>
    </source>
</evidence>
<keyword evidence="6 10" id="KW-0573">Peptidoglycan synthesis</keyword>
<keyword evidence="8 10" id="KW-0131">Cell cycle</keyword>
<comment type="catalytic activity">
    <reaction evidence="10">
        <text>di-trans,octa-cis-undecaprenyl diphospho-N-acetyl-alpha-D-muramoyl-L-alanyl-D-glutamyl-meso-2,6-diaminopimeloyl-D-alanyl-D-alanine + UDP-N-acetyl-alpha-D-glucosamine = di-trans,octa-cis-undecaprenyl diphospho-[N-acetyl-alpha-D-glucosaminyl-(1-&gt;4)]-N-acetyl-alpha-D-muramoyl-L-alanyl-D-glutamyl-meso-2,6-diaminopimeloyl-D-alanyl-D-alanine + UDP + H(+)</text>
        <dbReference type="Rhea" id="RHEA:31227"/>
        <dbReference type="ChEBI" id="CHEBI:15378"/>
        <dbReference type="ChEBI" id="CHEBI:57705"/>
        <dbReference type="ChEBI" id="CHEBI:58223"/>
        <dbReference type="ChEBI" id="CHEBI:61387"/>
        <dbReference type="ChEBI" id="CHEBI:61388"/>
        <dbReference type="EC" id="2.4.1.227"/>
    </reaction>
</comment>
<dbReference type="GO" id="GO:0005886">
    <property type="term" value="C:plasma membrane"/>
    <property type="evidence" value="ECO:0007669"/>
    <property type="project" value="UniProtKB-SubCell"/>
</dbReference>
<dbReference type="GO" id="GO:0009252">
    <property type="term" value="P:peptidoglycan biosynthetic process"/>
    <property type="evidence" value="ECO:0007669"/>
    <property type="project" value="UniProtKB-UniRule"/>
</dbReference>
<feature type="binding site" evidence="10">
    <location>
        <position position="284"/>
    </location>
    <ligand>
        <name>UDP-N-acetyl-alpha-D-glucosamine</name>
        <dbReference type="ChEBI" id="CHEBI:57705"/>
    </ligand>
</feature>
<feature type="binding site" evidence="10">
    <location>
        <begin position="258"/>
        <end position="263"/>
    </location>
    <ligand>
        <name>UDP-N-acetyl-alpha-D-glucosamine</name>
        <dbReference type="ChEBI" id="CHEBI:57705"/>
    </ligand>
</feature>
<sequence length="359" mass="39563">MMQCCYLMMAGGTGGHVFPALAVAKELINRGAKVYWLGTQSGMESIIVPVEDIAIKTIDVKGFRGKGWLAKLVVPFLLCKAILQSIQIIRSINPSVVVGFGGFVSAPGGIAAKLLGKKLVIHEQNSVVGLSNKLLAKFAHQKLVAFPYSLDNAIHIGNPVRSAFAQVKRNYRSDHRLRVLIIGGSLGAKAINDLMPSVFESIDGNLRPEIWHQTGKDKIEPVQMAYRQKKVEARVQEFIDDMLEAYEWADLLICRAGALTVSEVAVVGLPAIFVPLPSAVDNHQYYNAQWLTDNEAALMIEQKNLTEEKLSQQIMKFISQRENLEIMGKKAKRLALPDAAYKAANYCEALCCEELCNAH</sequence>
<dbReference type="Pfam" id="PF04101">
    <property type="entry name" value="Glyco_tran_28_C"/>
    <property type="match status" value="1"/>
</dbReference>
<dbReference type="GO" id="GO:0071555">
    <property type="term" value="P:cell wall organization"/>
    <property type="evidence" value="ECO:0007669"/>
    <property type="project" value="UniProtKB-KW"/>
</dbReference>
<dbReference type="GO" id="GO:0005975">
    <property type="term" value="P:carbohydrate metabolic process"/>
    <property type="evidence" value="ECO:0007669"/>
    <property type="project" value="InterPro"/>
</dbReference>
<dbReference type="Gene3D" id="3.40.50.2000">
    <property type="entry name" value="Glycogen Phosphorylase B"/>
    <property type="match status" value="2"/>
</dbReference>
<dbReference type="CDD" id="cd03785">
    <property type="entry name" value="GT28_MurG"/>
    <property type="match status" value="1"/>
</dbReference>
<dbReference type="AlphaFoldDB" id="A0A1D2QTM1"/>
<dbReference type="HAMAP" id="MF_00033">
    <property type="entry name" value="MurG"/>
    <property type="match status" value="1"/>
</dbReference>
<keyword evidence="2 10" id="KW-0132">Cell division</keyword>
<feature type="binding site" evidence="10">
    <location>
        <position position="125"/>
    </location>
    <ligand>
        <name>UDP-N-acetyl-alpha-D-glucosamine</name>
        <dbReference type="ChEBI" id="CHEBI:57705"/>
    </ligand>
</feature>
<evidence type="ECO:0000313" key="14">
    <source>
        <dbReference type="Proteomes" id="UP000242502"/>
    </source>
</evidence>
<keyword evidence="1 10" id="KW-1003">Cell membrane</keyword>
<keyword evidence="4 10" id="KW-0808">Transferase</keyword>
<comment type="subcellular location">
    <subcellularLocation>
        <location evidence="10">Cell membrane</location>
        <topology evidence="10">Peripheral membrane protein</topology>
        <orientation evidence="10">Cytoplasmic side</orientation>
    </subcellularLocation>
</comment>
<dbReference type="InterPro" id="IPR006009">
    <property type="entry name" value="GlcNAc_MurG"/>
</dbReference>
<keyword evidence="9 10" id="KW-0961">Cell wall biogenesis/degradation</keyword>
<gene>
    <name evidence="10" type="primary">murG</name>
    <name evidence="13" type="ORF">AB835_01285</name>
</gene>
<evidence type="ECO:0000259" key="12">
    <source>
        <dbReference type="Pfam" id="PF04101"/>
    </source>
</evidence>
<reference evidence="13 14" key="1">
    <citation type="journal article" date="2016" name="Appl. Environ. Microbiol.">
        <title>Lack of Overt Genome Reduction in the Bryostatin-Producing Bryozoan Symbiont "Candidatus Endobugula sertula".</title>
        <authorList>
            <person name="Miller I.J."/>
            <person name="Vanee N."/>
            <person name="Fong S.S."/>
            <person name="Lim-Fong G.E."/>
            <person name="Kwan J.C."/>
        </authorList>
    </citation>
    <scope>NUCLEOTIDE SEQUENCE [LARGE SCALE GENOMIC DNA]</scope>
    <source>
        <strain evidence="13">AB1-4</strain>
    </source>
</reference>
<comment type="pathway">
    <text evidence="10">Cell wall biogenesis; peptidoglycan biosynthesis.</text>
</comment>
<feature type="binding site" evidence="10">
    <location>
        <begin position="13"/>
        <end position="15"/>
    </location>
    <ligand>
        <name>UDP-N-acetyl-alpha-D-glucosamine</name>
        <dbReference type="ChEBI" id="CHEBI:57705"/>
    </ligand>
</feature>
<comment type="similarity">
    <text evidence="10">Belongs to the glycosyltransferase 28 family. MurG subfamily.</text>
</comment>
<dbReference type="EMBL" id="MDLC01000003">
    <property type="protein sequence ID" value="ODS24926.1"/>
    <property type="molecule type" value="Genomic_DNA"/>
</dbReference>
<keyword evidence="7 10" id="KW-0472">Membrane</keyword>
<evidence type="ECO:0000256" key="10">
    <source>
        <dbReference type="HAMAP-Rule" id="MF_00033"/>
    </source>
</evidence>
<dbReference type="Pfam" id="PF03033">
    <property type="entry name" value="Glyco_transf_28"/>
    <property type="match status" value="1"/>
</dbReference>
<dbReference type="GO" id="GO:0051301">
    <property type="term" value="P:cell division"/>
    <property type="evidence" value="ECO:0007669"/>
    <property type="project" value="UniProtKB-KW"/>
</dbReference>